<dbReference type="PANTHER" id="PTHR30146:SF109">
    <property type="entry name" value="HTH-TYPE TRANSCRIPTIONAL REGULATOR GALS"/>
    <property type="match status" value="1"/>
</dbReference>
<dbReference type="SUPFAM" id="SSF53822">
    <property type="entry name" value="Periplasmic binding protein-like I"/>
    <property type="match status" value="1"/>
</dbReference>
<evidence type="ECO:0000256" key="1">
    <source>
        <dbReference type="ARBA" id="ARBA00023015"/>
    </source>
</evidence>
<dbReference type="CDD" id="cd06267">
    <property type="entry name" value="PBP1_LacI_sugar_binding-like"/>
    <property type="match status" value="1"/>
</dbReference>
<feature type="domain" description="HTH lacI-type" evidence="4">
    <location>
        <begin position="12"/>
        <end position="66"/>
    </location>
</feature>
<evidence type="ECO:0000256" key="2">
    <source>
        <dbReference type="ARBA" id="ARBA00023125"/>
    </source>
</evidence>
<dbReference type="GO" id="GO:0000976">
    <property type="term" value="F:transcription cis-regulatory region binding"/>
    <property type="evidence" value="ECO:0007669"/>
    <property type="project" value="TreeGrafter"/>
</dbReference>
<keyword evidence="3" id="KW-0804">Transcription</keyword>
<protein>
    <submittedName>
        <fullName evidence="5">LacI family transcriptional regulator</fullName>
    </submittedName>
</protein>
<organism evidence="5 6">
    <name type="scientific">Bifidobacterium asteroides</name>
    <dbReference type="NCBI Taxonomy" id="1684"/>
    <lineage>
        <taxon>Bacteria</taxon>
        <taxon>Bacillati</taxon>
        <taxon>Actinomycetota</taxon>
        <taxon>Actinomycetes</taxon>
        <taxon>Bifidobacteriales</taxon>
        <taxon>Bifidobacteriaceae</taxon>
        <taxon>Bifidobacterium</taxon>
    </lineage>
</organism>
<dbReference type="InterPro" id="IPR000843">
    <property type="entry name" value="HTH_LacI"/>
</dbReference>
<dbReference type="Proteomes" id="UP000233731">
    <property type="component" value="Unassembled WGS sequence"/>
</dbReference>
<gene>
    <name evidence="5" type="ORF">CQR44_1568</name>
</gene>
<keyword evidence="1" id="KW-0805">Transcription regulation</keyword>
<evidence type="ECO:0000313" key="6">
    <source>
        <dbReference type="Proteomes" id="UP000233731"/>
    </source>
</evidence>
<dbReference type="InterPro" id="IPR010982">
    <property type="entry name" value="Lambda_DNA-bd_dom_sf"/>
</dbReference>
<dbReference type="PANTHER" id="PTHR30146">
    <property type="entry name" value="LACI-RELATED TRANSCRIPTIONAL REPRESSOR"/>
    <property type="match status" value="1"/>
</dbReference>
<proteinExistence type="predicted"/>
<dbReference type="Gene3D" id="3.40.50.2300">
    <property type="match status" value="2"/>
</dbReference>
<dbReference type="InterPro" id="IPR046335">
    <property type="entry name" value="LacI/GalR-like_sensor"/>
</dbReference>
<accession>A0A2N3R8V4</accession>
<keyword evidence="2" id="KW-0238">DNA-binding</keyword>
<evidence type="ECO:0000259" key="4">
    <source>
        <dbReference type="PROSITE" id="PS50932"/>
    </source>
</evidence>
<sequence length="346" mass="37773">MTQNSGHANNHPTIKDVAALAQVAPKTVSRVINEEPYVSSTTKERVLSAIKELHYRPDVHAADLKRGKSHSRTLGVLLGARPNPFSSSVHWSIDSIAVQHSSLVLASALTGNQDRDSKTVDEMLSRRIDGLILVTAASSQDYLIPEIRRGLAVVFADSTSMGLPSDTVMSDNYTGAINGTRALLSIGHRNMAYLGAKKNVYTVSQRRKGFLAAVKESSLPMDNIDLVDDMDERKAYTVTCRLIDRARAKRPTAIFAGQNLIARGVIRALRTRGLEKSIAIISFDDADMFDMLDPGITVIKQNPENIGRIAANMAFERIDGLTAEPRHILLPTELIPRGSGEIPPTQ</sequence>
<dbReference type="SUPFAM" id="SSF47413">
    <property type="entry name" value="lambda repressor-like DNA-binding domains"/>
    <property type="match status" value="1"/>
</dbReference>
<name>A0A2N3R8V4_9BIFI</name>
<dbReference type="SMART" id="SM00354">
    <property type="entry name" value="HTH_LACI"/>
    <property type="match status" value="1"/>
</dbReference>
<dbReference type="RefSeq" id="WP_180335481.1">
    <property type="nucleotide sequence ID" value="NZ_PCHJ01000018.1"/>
</dbReference>
<dbReference type="CDD" id="cd01392">
    <property type="entry name" value="HTH_LacI"/>
    <property type="match status" value="1"/>
</dbReference>
<dbReference type="EMBL" id="PCHJ01000018">
    <property type="protein sequence ID" value="PKV08211.1"/>
    <property type="molecule type" value="Genomic_DNA"/>
</dbReference>
<evidence type="ECO:0000256" key="3">
    <source>
        <dbReference type="ARBA" id="ARBA00023163"/>
    </source>
</evidence>
<dbReference type="Pfam" id="PF13377">
    <property type="entry name" value="Peripla_BP_3"/>
    <property type="match status" value="1"/>
</dbReference>
<dbReference type="InterPro" id="IPR028082">
    <property type="entry name" value="Peripla_BP_I"/>
</dbReference>
<reference evidence="5 6" key="1">
    <citation type="submission" date="2017-10" db="EMBL/GenBank/DDBJ databases">
        <title>Bifidobacterium genomics.</title>
        <authorList>
            <person name="Lugli G.A."/>
            <person name="Milani C."/>
            <person name="Mancabelli L."/>
        </authorList>
    </citation>
    <scope>NUCLEOTIDE SEQUENCE [LARGE SCALE GENOMIC DNA]</scope>
    <source>
        <strain evidence="5 6">1460B</strain>
    </source>
</reference>
<dbReference type="PROSITE" id="PS50932">
    <property type="entry name" value="HTH_LACI_2"/>
    <property type="match status" value="1"/>
</dbReference>
<dbReference type="Pfam" id="PF00356">
    <property type="entry name" value="LacI"/>
    <property type="match status" value="1"/>
</dbReference>
<evidence type="ECO:0000313" key="5">
    <source>
        <dbReference type="EMBL" id="PKV08211.1"/>
    </source>
</evidence>
<dbReference type="Gene3D" id="1.10.260.40">
    <property type="entry name" value="lambda repressor-like DNA-binding domains"/>
    <property type="match status" value="1"/>
</dbReference>
<dbReference type="GO" id="GO:0003700">
    <property type="term" value="F:DNA-binding transcription factor activity"/>
    <property type="evidence" value="ECO:0007669"/>
    <property type="project" value="TreeGrafter"/>
</dbReference>
<comment type="caution">
    <text evidence="5">The sequence shown here is derived from an EMBL/GenBank/DDBJ whole genome shotgun (WGS) entry which is preliminary data.</text>
</comment>
<dbReference type="AlphaFoldDB" id="A0A2N3R8V4"/>